<feature type="domain" description="CAAX prenyl protease 2/Lysostaphin resistance protein A-like" evidence="2">
    <location>
        <begin position="136"/>
        <end position="237"/>
    </location>
</feature>
<feature type="transmembrane region" description="Helical" evidence="1">
    <location>
        <begin position="169"/>
        <end position="189"/>
    </location>
</feature>
<protein>
    <recommendedName>
        <fullName evidence="2">CAAX prenyl protease 2/Lysostaphin resistance protein A-like domain-containing protein</fullName>
    </recommendedName>
</protein>
<accession>A0A327W4G3</accession>
<reference evidence="3 4" key="1">
    <citation type="submission" date="2018-06" db="EMBL/GenBank/DDBJ databases">
        <title>Genomic Encyclopedia of Archaeal and Bacterial Type Strains, Phase II (KMG-II): from individual species to whole genera.</title>
        <authorList>
            <person name="Goeker M."/>
        </authorList>
    </citation>
    <scope>NUCLEOTIDE SEQUENCE [LARGE SCALE GENOMIC DNA]</scope>
    <source>
        <strain evidence="3 4">DSM 29821</strain>
    </source>
</reference>
<comment type="caution">
    <text evidence="3">The sequence shown here is derived from an EMBL/GenBank/DDBJ whole genome shotgun (WGS) entry which is preliminary data.</text>
</comment>
<dbReference type="GO" id="GO:0080120">
    <property type="term" value="P:CAAX-box protein maturation"/>
    <property type="evidence" value="ECO:0007669"/>
    <property type="project" value="UniProtKB-ARBA"/>
</dbReference>
<dbReference type="AlphaFoldDB" id="A0A327W4G3"/>
<dbReference type="Proteomes" id="UP000249819">
    <property type="component" value="Unassembled WGS sequence"/>
</dbReference>
<keyword evidence="1" id="KW-1133">Transmembrane helix</keyword>
<feature type="transmembrane region" description="Helical" evidence="1">
    <location>
        <begin position="224"/>
        <end position="244"/>
    </location>
</feature>
<dbReference type="Pfam" id="PF02517">
    <property type="entry name" value="Rce1-like"/>
    <property type="match status" value="1"/>
</dbReference>
<dbReference type="GO" id="GO:0004175">
    <property type="term" value="F:endopeptidase activity"/>
    <property type="evidence" value="ECO:0007669"/>
    <property type="project" value="UniProtKB-ARBA"/>
</dbReference>
<dbReference type="EMBL" id="QLMA01000002">
    <property type="protein sequence ID" value="RAJ85387.1"/>
    <property type="molecule type" value="Genomic_DNA"/>
</dbReference>
<evidence type="ECO:0000259" key="2">
    <source>
        <dbReference type="Pfam" id="PF02517"/>
    </source>
</evidence>
<evidence type="ECO:0000313" key="4">
    <source>
        <dbReference type="Proteomes" id="UP000249819"/>
    </source>
</evidence>
<dbReference type="OrthoDB" id="877230at2"/>
<dbReference type="InterPro" id="IPR003675">
    <property type="entry name" value="Rce1/LyrA-like_dom"/>
</dbReference>
<organism evidence="3 4">
    <name type="scientific">Chitinophaga dinghuensis</name>
    <dbReference type="NCBI Taxonomy" id="1539050"/>
    <lineage>
        <taxon>Bacteria</taxon>
        <taxon>Pseudomonadati</taxon>
        <taxon>Bacteroidota</taxon>
        <taxon>Chitinophagia</taxon>
        <taxon>Chitinophagales</taxon>
        <taxon>Chitinophagaceae</taxon>
        <taxon>Chitinophaga</taxon>
    </lineage>
</organism>
<keyword evidence="1" id="KW-0472">Membrane</keyword>
<keyword evidence="1" id="KW-0812">Transmembrane</keyword>
<evidence type="ECO:0000256" key="1">
    <source>
        <dbReference type="SAM" id="Phobius"/>
    </source>
</evidence>
<name>A0A327W4G3_9BACT</name>
<dbReference type="RefSeq" id="WP_111591052.1">
    <property type="nucleotide sequence ID" value="NZ_QLMA01000002.1"/>
</dbReference>
<feature type="transmembrane region" description="Helical" evidence="1">
    <location>
        <begin position="65"/>
        <end position="82"/>
    </location>
</feature>
<sequence>MNISATIFSCLISLLPLLLILRRPDIKLSWLFLLHFVLLFTATEMALEWGGILQVRLAPEIRFNWLGKILGIVVSLAYYLLLLKRTVSTELVGLRWYVDMATLRGVMIAGILLVLAKSGGNYFSSTKEAVTFEGYLYQATLPGLQEELLYRGFLLALLQSALNRVSVKFLGLTLDLWIISILFALGHSFSITHHFAFHFNTGNFCYAFISGMVFGWIRVQSGSLVLPVVFHNFSNVMILVANAVK</sequence>
<keyword evidence="4" id="KW-1185">Reference proteome</keyword>
<evidence type="ECO:0000313" key="3">
    <source>
        <dbReference type="EMBL" id="RAJ85387.1"/>
    </source>
</evidence>
<feature type="transmembrane region" description="Helical" evidence="1">
    <location>
        <begin position="195"/>
        <end position="217"/>
    </location>
</feature>
<gene>
    <name evidence="3" type="ORF">CLV59_10289</name>
</gene>
<feature type="transmembrane region" description="Helical" evidence="1">
    <location>
        <begin position="32"/>
        <end position="53"/>
    </location>
</feature>
<proteinExistence type="predicted"/>